<dbReference type="GeneID" id="106526738"/>
<dbReference type="InterPro" id="IPR001304">
    <property type="entry name" value="C-type_lectin-like"/>
</dbReference>
<dbReference type="InterPro" id="IPR016186">
    <property type="entry name" value="C-type_lectin-like/link_sf"/>
</dbReference>
<accession>A0A2I4CA39</accession>
<dbReference type="CDD" id="cd00037">
    <property type="entry name" value="CLECT"/>
    <property type="match status" value="1"/>
</dbReference>
<dbReference type="InParanoid" id="A0A2I4CA39"/>
<evidence type="ECO:0000313" key="2">
    <source>
        <dbReference type="Proteomes" id="UP000192220"/>
    </source>
</evidence>
<reference evidence="3" key="1">
    <citation type="submission" date="2025-08" db="UniProtKB">
        <authorList>
            <consortium name="RefSeq"/>
        </authorList>
    </citation>
    <scope>IDENTIFICATION</scope>
    <source>
        <strain evidence="3">Quisiro</strain>
        <tissue evidence="3">Liver</tissue>
    </source>
</reference>
<dbReference type="OrthoDB" id="8916154at2759"/>
<evidence type="ECO:0000313" key="3">
    <source>
        <dbReference type="RefSeq" id="XP_013876863.1"/>
    </source>
</evidence>
<name>A0A2I4CA39_AUSLI</name>
<dbReference type="AlphaFoldDB" id="A0A2I4CA39"/>
<dbReference type="SUPFAM" id="SSF56436">
    <property type="entry name" value="C-type lectin-like"/>
    <property type="match status" value="1"/>
</dbReference>
<dbReference type="PANTHER" id="PTHR45784">
    <property type="entry name" value="C-TYPE LECTIN DOMAIN FAMILY 20 MEMBER A-RELATED"/>
    <property type="match status" value="1"/>
</dbReference>
<protein>
    <submittedName>
        <fullName evidence="3">Dromaiocalcin-1-like</fullName>
    </submittedName>
</protein>
<dbReference type="PANTHER" id="PTHR45784:SF8">
    <property type="entry name" value="C-TYPE MANNOSE RECEPTOR 2-RELATED"/>
    <property type="match status" value="1"/>
</dbReference>
<gene>
    <name evidence="3" type="primary">LOC106526738</name>
</gene>
<organism evidence="2 3">
    <name type="scientific">Austrofundulus limnaeus</name>
    <name type="common">Annual killifish</name>
    <dbReference type="NCBI Taxonomy" id="52670"/>
    <lineage>
        <taxon>Eukaryota</taxon>
        <taxon>Metazoa</taxon>
        <taxon>Chordata</taxon>
        <taxon>Craniata</taxon>
        <taxon>Vertebrata</taxon>
        <taxon>Euteleostomi</taxon>
        <taxon>Actinopterygii</taxon>
        <taxon>Neopterygii</taxon>
        <taxon>Teleostei</taxon>
        <taxon>Neoteleostei</taxon>
        <taxon>Acanthomorphata</taxon>
        <taxon>Ovalentaria</taxon>
        <taxon>Atherinomorphae</taxon>
        <taxon>Cyprinodontiformes</taxon>
        <taxon>Rivulidae</taxon>
        <taxon>Austrofundulus</taxon>
    </lineage>
</organism>
<sequence length="121" mass="14168">MVLVKENKSWEEALEYCQNLFLPNNSDLHFDLLSIEPGDDHVYVMKEVIKADTEEVWTGLRFLAGEWLWVNGEEMLYRDLPPCPITRHYCGALLKNDTGSVEARDCLERKNFLCYSYSLHH</sequence>
<dbReference type="KEGG" id="alim:106526738"/>
<dbReference type="Gene3D" id="3.10.100.10">
    <property type="entry name" value="Mannose-Binding Protein A, subunit A"/>
    <property type="match status" value="1"/>
</dbReference>
<proteinExistence type="predicted"/>
<dbReference type="Pfam" id="PF00059">
    <property type="entry name" value="Lectin_C"/>
    <property type="match status" value="1"/>
</dbReference>
<dbReference type="PROSITE" id="PS50041">
    <property type="entry name" value="C_TYPE_LECTIN_2"/>
    <property type="match status" value="1"/>
</dbReference>
<dbReference type="InterPro" id="IPR016187">
    <property type="entry name" value="CTDL_fold"/>
</dbReference>
<keyword evidence="2" id="KW-1185">Reference proteome</keyword>
<dbReference type="RefSeq" id="XP_013876863.1">
    <property type="nucleotide sequence ID" value="XM_014021409.1"/>
</dbReference>
<feature type="domain" description="C-type lectin" evidence="1">
    <location>
        <begin position="1"/>
        <end position="115"/>
    </location>
</feature>
<evidence type="ECO:0000259" key="1">
    <source>
        <dbReference type="PROSITE" id="PS50041"/>
    </source>
</evidence>
<dbReference type="Proteomes" id="UP000192220">
    <property type="component" value="Unplaced"/>
</dbReference>